<name>A0A4R8QBD3_9PEZI</name>
<evidence type="ECO:0000313" key="3">
    <source>
        <dbReference type="Proteomes" id="UP000295083"/>
    </source>
</evidence>
<evidence type="ECO:0008006" key="4">
    <source>
        <dbReference type="Google" id="ProtNLM"/>
    </source>
</evidence>
<dbReference type="Proteomes" id="UP000295083">
    <property type="component" value="Unassembled WGS sequence"/>
</dbReference>
<feature type="chain" id="PRO_5020907222" description="Secreted protein" evidence="1">
    <location>
        <begin position="16"/>
        <end position="102"/>
    </location>
</feature>
<feature type="signal peptide" evidence="1">
    <location>
        <begin position="1"/>
        <end position="15"/>
    </location>
</feature>
<organism evidence="2 3">
    <name type="scientific">Colletotrichum spinosum</name>
    <dbReference type="NCBI Taxonomy" id="1347390"/>
    <lineage>
        <taxon>Eukaryota</taxon>
        <taxon>Fungi</taxon>
        <taxon>Dikarya</taxon>
        <taxon>Ascomycota</taxon>
        <taxon>Pezizomycotina</taxon>
        <taxon>Sordariomycetes</taxon>
        <taxon>Hypocreomycetidae</taxon>
        <taxon>Glomerellales</taxon>
        <taxon>Glomerellaceae</taxon>
        <taxon>Colletotrichum</taxon>
        <taxon>Colletotrichum orbiculare species complex</taxon>
    </lineage>
</organism>
<dbReference type="EMBL" id="QAPG01000070">
    <property type="protein sequence ID" value="TDZ33154.1"/>
    <property type="molecule type" value="Genomic_DNA"/>
</dbReference>
<dbReference type="AlphaFoldDB" id="A0A4R8QBD3"/>
<gene>
    <name evidence="2" type="ORF">C8035_v006178</name>
</gene>
<accession>A0A4R8QBD3</accession>
<evidence type="ECO:0000256" key="1">
    <source>
        <dbReference type="SAM" id="SignalP"/>
    </source>
</evidence>
<keyword evidence="3" id="KW-1185">Reference proteome</keyword>
<sequence length="102" mass="11148">MVKIAFLAFITPVLATTFVTLTSAGNKDSSGWEEFKIWADTTCTKDLKGEAYSWANTESKHSLDCANVPASWCTANPDGKTFHSAGNYTDPVADKCYEVKTK</sequence>
<comment type="caution">
    <text evidence="2">The sequence shown here is derived from an EMBL/GenBank/DDBJ whole genome shotgun (WGS) entry which is preliminary data.</text>
</comment>
<keyword evidence="1" id="KW-0732">Signal</keyword>
<protein>
    <recommendedName>
        <fullName evidence="4">Secreted protein</fullName>
    </recommendedName>
</protein>
<evidence type="ECO:0000313" key="2">
    <source>
        <dbReference type="EMBL" id="TDZ33154.1"/>
    </source>
</evidence>
<reference evidence="2 3" key="1">
    <citation type="submission" date="2018-11" db="EMBL/GenBank/DDBJ databases">
        <title>Genome sequence and assembly of Colletotrichum spinosum.</title>
        <authorList>
            <person name="Gan P."/>
            <person name="Shirasu K."/>
        </authorList>
    </citation>
    <scope>NUCLEOTIDE SEQUENCE [LARGE SCALE GENOMIC DNA]</scope>
    <source>
        <strain evidence="2 3">CBS 515.97</strain>
    </source>
</reference>
<proteinExistence type="predicted"/>